<dbReference type="RefSeq" id="WP_367768361.1">
    <property type="nucleotide sequence ID" value="NZ_JBFNXR010000017.1"/>
</dbReference>
<dbReference type="Gene3D" id="3.20.20.60">
    <property type="entry name" value="Phosphoenolpyruvate-binding domains"/>
    <property type="match status" value="1"/>
</dbReference>
<dbReference type="PANTHER" id="PTHR30502">
    <property type="entry name" value="2-KETO-3-DEOXY-L-RHAMNONATE ALDOLASE"/>
    <property type="match status" value="1"/>
</dbReference>
<comment type="similarity">
    <text evidence="1">Belongs to the HpcH/HpaI aldolase family.</text>
</comment>
<evidence type="ECO:0000313" key="6">
    <source>
        <dbReference type="Proteomes" id="UP001556118"/>
    </source>
</evidence>
<organism evidence="5 6">
    <name type="scientific">Novosphingobium rhizovicinum</name>
    <dbReference type="NCBI Taxonomy" id="3228928"/>
    <lineage>
        <taxon>Bacteria</taxon>
        <taxon>Pseudomonadati</taxon>
        <taxon>Pseudomonadota</taxon>
        <taxon>Alphaproteobacteria</taxon>
        <taxon>Sphingomonadales</taxon>
        <taxon>Sphingomonadaceae</taxon>
        <taxon>Novosphingobium</taxon>
    </lineage>
</organism>
<dbReference type="SUPFAM" id="SSF51621">
    <property type="entry name" value="Phosphoenolpyruvate/pyruvate domain"/>
    <property type="match status" value="1"/>
</dbReference>
<protein>
    <submittedName>
        <fullName evidence="5">HpcH/HpaI aldolase/citrate lyase family protein</fullName>
    </submittedName>
</protein>
<dbReference type="Proteomes" id="UP001556118">
    <property type="component" value="Unassembled WGS sequence"/>
</dbReference>
<dbReference type="GO" id="GO:0016829">
    <property type="term" value="F:lyase activity"/>
    <property type="evidence" value="ECO:0007669"/>
    <property type="project" value="UniProtKB-KW"/>
</dbReference>
<keyword evidence="3 5" id="KW-0456">Lyase</keyword>
<accession>A0ABV3R704</accession>
<feature type="domain" description="HpcH/HpaI aldolase/citrate lyase" evidence="4">
    <location>
        <begin position="16"/>
        <end position="233"/>
    </location>
</feature>
<dbReference type="Pfam" id="PF03328">
    <property type="entry name" value="HpcH_HpaI"/>
    <property type="match status" value="1"/>
</dbReference>
<dbReference type="PANTHER" id="PTHR30502:SF0">
    <property type="entry name" value="PHOSPHOENOLPYRUVATE CARBOXYLASE FAMILY PROTEIN"/>
    <property type="match status" value="1"/>
</dbReference>
<dbReference type="InterPro" id="IPR005000">
    <property type="entry name" value="Aldolase/citrate-lyase_domain"/>
</dbReference>
<reference evidence="5 6" key="1">
    <citation type="submission" date="2024-06" db="EMBL/GenBank/DDBJ databases">
        <title>Novosphingobium rhizovicinus M1R2S20.</title>
        <authorList>
            <person name="Sun J.-Q."/>
        </authorList>
    </citation>
    <scope>NUCLEOTIDE SEQUENCE [LARGE SCALE GENOMIC DNA]</scope>
    <source>
        <strain evidence="5 6">M1R2S20</strain>
    </source>
</reference>
<gene>
    <name evidence="5" type="ORF">ABUH87_01595</name>
</gene>
<evidence type="ECO:0000256" key="1">
    <source>
        <dbReference type="ARBA" id="ARBA00005568"/>
    </source>
</evidence>
<dbReference type="InterPro" id="IPR040442">
    <property type="entry name" value="Pyrv_kinase-like_dom_sf"/>
</dbReference>
<dbReference type="EMBL" id="JBFNXR010000017">
    <property type="protein sequence ID" value="MEW9853876.1"/>
    <property type="molecule type" value="Genomic_DNA"/>
</dbReference>
<dbReference type="InterPro" id="IPR050251">
    <property type="entry name" value="HpcH-HpaI_aldolase"/>
</dbReference>
<dbReference type="InterPro" id="IPR015813">
    <property type="entry name" value="Pyrv/PenolPyrv_kinase-like_dom"/>
</dbReference>
<proteinExistence type="inferred from homology"/>
<evidence type="ECO:0000256" key="3">
    <source>
        <dbReference type="ARBA" id="ARBA00023239"/>
    </source>
</evidence>
<keyword evidence="6" id="KW-1185">Reference proteome</keyword>
<name>A0ABV3R704_9SPHN</name>
<sequence>MPTLRERLSGPPLALGTWLAIDSTLSAETMGRAGFDAVLLDMQHGGITEATLLPMLQALDATGTPALVRVPWLDPSKIMRAADLGAAGVIVPMVNTAADAEAAVSAIRYPPRGIRSFGPVRRWYSAEGAAEPTLCIGMIETHEGLENLGAIAATPGLDGLLVGPVDLALSLGFELSLEMPGAVLNAVKMVAEACAAKGLICASVSFGLENASRQVECGVTFMTSGSDTMFMRRAADVDLAALRGLGGKPGDASA</sequence>
<evidence type="ECO:0000313" key="5">
    <source>
        <dbReference type="EMBL" id="MEW9853876.1"/>
    </source>
</evidence>
<comment type="caution">
    <text evidence="5">The sequence shown here is derived from an EMBL/GenBank/DDBJ whole genome shotgun (WGS) entry which is preliminary data.</text>
</comment>
<evidence type="ECO:0000256" key="2">
    <source>
        <dbReference type="ARBA" id="ARBA00022723"/>
    </source>
</evidence>
<evidence type="ECO:0000259" key="4">
    <source>
        <dbReference type="Pfam" id="PF03328"/>
    </source>
</evidence>
<keyword evidence="2" id="KW-0479">Metal-binding</keyword>